<comment type="similarity">
    <text evidence="2 6">Belongs to the cytochrome P450 family.</text>
</comment>
<comment type="cofactor">
    <cofactor evidence="1 5">
        <name>heme</name>
        <dbReference type="ChEBI" id="CHEBI:30413"/>
    </cofactor>
</comment>
<dbReference type="AlphaFoldDB" id="A0A6A7A0U3"/>
<dbReference type="Gene3D" id="1.10.630.10">
    <property type="entry name" value="Cytochrome P450"/>
    <property type="match status" value="1"/>
</dbReference>
<evidence type="ECO:0000256" key="1">
    <source>
        <dbReference type="ARBA" id="ARBA00001971"/>
    </source>
</evidence>
<dbReference type="EMBL" id="MU006225">
    <property type="protein sequence ID" value="KAF2826716.1"/>
    <property type="molecule type" value="Genomic_DNA"/>
</dbReference>
<evidence type="ECO:0000256" key="5">
    <source>
        <dbReference type="PIRSR" id="PIRSR602401-1"/>
    </source>
</evidence>
<dbReference type="OrthoDB" id="10029320at2759"/>
<keyword evidence="4 5" id="KW-0408">Iron</keyword>
<dbReference type="SUPFAM" id="SSF48264">
    <property type="entry name" value="Cytochrome P450"/>
    <property type="match status" value="1"/>
</dbReference>
<reference evidence="8" key="1">
    <citation type="journal article" date="2020" name="Stud. Mycol.">
        <title>101 Dothideomycetes genomes: a test case for predicting lifestyles and emergence of pathogens.</title>
        <authorList>
            <person name="Haridas S."/>
            <person name="Albert R."/>
            <person name="Binder M."/>
            <person name="Bloem J."/>
            <person name="Labutti K."/>
            <person name="Salamov A."/>
            <person name="Andreopoulos B."/>
            <person name="Baker S."/>
            <person name="Barry K."/>
            <person name="Bills G."/>
            <person name="Bluhm B."/>
            <person name="Cannon C."/>
            <person name="Castanera R."/>
            <person name="Culley D."/>
            <person name="Daum C."/>
            <person name="Ezra D."/>
            <person name="Gonzalez J."/>
            <person name="Henrissat B."/>
            <person name="Kuo A."/>
            <person name="Liang C."/>
            <person name="Lipzen A."/>
            <person name="Lutzoni F."/>
            <person name="Magnuson J."/>
            <person name="Mondo S."/>
            <person name="Nolan M."/>
            <person name="Ohm R."/>
            <person name="Pangilinan J."/>
            <person name="Park H.-J."/>
            <person name="Ramirez L."/>
            <person name="Alfaro M."/>
            <person name="Sun H."/>
            <person name="Tritt A."/>
            <person name="Yoshinaga Y."/>
            <person name="Zwiers L.-H."/>
            <person name="Turgeon B."/>
            <person name="Goodwin S."/>
            <person name="Spatafora J."/>
            <person name="Crous P."/>
            <person name="Grigoriev I."/>
        </authorList>
    </citation>
    <scope>NUCLEOTIDE SEQUENCE</scope>
    <source>
        <strain evidence="8">CBS 113818</strain>
    </source>
</reference>
<protein>
    <submittedName>
        <fullName evidence="8">Putative N-alkane-inducible cytochrome P450</fullName>
    </submittedName>
</protein>
<dbReference type="PROSITE" id="PS00086">
    <property type="entry name" value="CYTOCHROME_P450"/>
    <property type="match status" value="1"/>
</dbReference>
<dbReference type="PRINTS" id="PR00385">
    <property type="entry name" value="P450"/>
</dbReference>
<evidence type="ECO:0000313" key="9">
    <source>
        <dbReference type="Proteomes" id="UP000799424"/>
    </source>
</evidence>
<dbReference type="InterPro" id="IPR002401">
    <property type="entry name" value="Cyt_P450_E_grp-I"/>
</dbReference>
<keyword evidence="3 5" id="KW-0479">Metal-binding</keyword>
<dbReference type="GO" id="GO:0020037">
    <property type="term" value="F:heme binding"/>
    <property type="evidence" value="ECO:0007669"/>
    <property type="project" value="InterPro"/>
</dbReference>
<dbReference type="PANTHER" id="PTHR24305">
    <property type="entry name" value="CYTOCHROME P450"/>
    <property type="match status" value="1"/>
</dbReference>
<feature type="binding site" description="axial binding residue" evidence="5">
    <location>
        <position position="451"/>
    </location>
    <ligand>
        <name>heme</name>
        <dbReference type="ChEBI" id="CHEBI:30413"/>
    </ligand>
    <ligandPart>
        <name>Fe</name>
        <dbReference type="ChEBI" id="CHEBI:18248"/>
    </ligandPart>
</feature>
<gene>
    <name evidence="8" type="ORF">CC86DRAFT_292373</name>
</gene>
<dbReference type="GO" id="GO:0016705">
    <property type="term" value="F:oxidoreductase activity, acting on paired donors, with incorporation or reduction of molecular oxygen"/>
    <property type="evidence" value="ECO:0007669"/>
    <property type="project" value="InterPro"/>
</dbReference>
<dbReference type="Proteomes" id="UP000799424">
    <property type="component" value="Unassembled WGS sequence"/>
</dbReference>
<dbReference type="GO" id="GO:0004497">
    <property type="term" value="F:monooxygenase activity"/>
    <property type="evidence" value="ECO:0007669"/>
    <property type="project" value="UniProtKB-KW"/>
</dbReference>
<keyword evidence="5 6" id="KW-0349">Heme</keyword>
<keyword evidence="6" id="KW-0560">Oxidoreductase</keyword>
<feature type="transmembrane region" description="Helical" evidence="7">
    <location>
        <begin position="12"/>
        <end position="33"/>
    </location>
</feature>
<dbReference type="CDD" id="cd00302">
    <property type="entry name" value="cytochrome_P450"/>
    <property type="match status" value="1"/>
</dbReference>
<dbReference type="InterPro" id="IPR036396">
    <property type="entry name" value="Cyt_P450_sf"/>
</dbReference>
<evidence type="ECO:0000256" key="2">
    <source>
        <dbReference type="ARBA" id="ARBA00010617"/>
    </source>
</evidence>
<keyword evidence="7" id="KW-0812">Transmembrane</keyword>
<accession>A0A6A7A0U3</accession>
<keyword evidence="7" id="KW-1133">Transmembrane helix</keyword>
<evidence type="ECO:0000256" key="3">
    <source>
        <dbReference type="ARBA" id="ARBA00022723"/>
    </source>
</evidence>
<evidence type="ECO:0000256" key="7">
    <source>
        <dbReference type="SAM" id="Phobius"/>
    </source>
</evidence>
<dbReference type="GO" id="GO:0005506">
    <property type="term" value="F:iron ion binding"/>
    <property type="evidence" value="ECO:0007669"/>
    <property type="project" value="InterPro"/>
</dbReference>
<sequence length="509" mass="56198">MLTSSTATGTFFGITAISTLLALAILLCLKFLLPRDVLPGVLQLRGVPLLGIMPEYLSQGMPRVIESLTTVGGDGISYAKVFNVTLVSVHTPAMIKAVLAFPEENASRKGRPGSMNWSPFQTLLRLIGKSLFTYTGTEVNHQRLAYTQEFNSGKANAAAFKTIARIVTAHVDTLTNSAASTEIANFKLSTDAFALALWGEHLYGNASHHLDRQVLPVSERIVHLCGSPWPSIWYSFLALIRLVTPGKPTWDEANLRCQVGEIVDRNFKILEQHERNDPALEIKAMRRISMLSGGGRTGPFSQFAVEFAHLNVFGGHHSIGSLIVWLLIELDRHPDSLATLMTEIRDIDPTNISFLTTKTPYLDAVLNEVHRLYPTVHATVRVINRETRLATSKTPVTLKPGMLVYLSILHLHMSTDYWGADAAHFVPERFLKPEATKNPAFMPFSSGPRSCVGYKFANLAIKVYLVRLLQSCAVQVVDHGHKVKIDTLLETERPVAVRLSKACAQDCGH</sequence>
<evidence type="ECO:0000256" key="4">
    <source>
        <dbReference type="ARBA" id="ARBA00023004"/>
    </source>
</evidence>
<dbReference type="InterPro" id="IPR001128">
    <property type="entry name" value="Cyt_P450"/>
</dbReference>
<dbReference type="InterPro" id="IPR050121">
    <property type="entry name" value="Cytochrome_P450_monoxygenase"/>
</dbReference>
<keyword evidence="7" id="KW-0472">Membrane</keyword>
<dbReference type="PRINTS" id="PR00463">
    <property type="entry name" value="EP450I"/>
</dbReference>
<dbReference type="PANTHER" id="PTHR24305:SF166">
    <property type="entry name" value="CYTOCHROME P450 12A4, MITOCHONDRIAL-RELATED"/>
    <property type="match status" value="1"/>
</dbReference>
<dbReference type="InterPro" id="IPR017972">
    <property type="entry name" value="Cyt_P450_CS"/>
</dbReference>
<keyword evidence="9" id="KW-1185">Reference proteome</keyword>
<proteinExistence type="inferred from homology"/>
<evidence type="ECO:0000256" key="6">
    <source>
        <dbReference type="RuleBase" id="RU000461"/>
    </source>
</evidence>
<evidence type="ECO:0000313" key="8">
    <source>
        <dbReference type="EMBL" id="KAF2826716.1"/>
    </source>
</evidence>
<keyword evidence="6" id="KW-0503">Monooxygenase</keyword>
<name>A0A6A7A0U3_9PLEO</name>
<organism evidence="8 9">
    <name type="scientific">Ophiobolus disseminans</name>
    <dbReference type="NCBI Taxonomy" id="1469910"/>
    <lineage>
        <taxon>Eukaryota</taxon>
        <taxon>Fungi</taxon>
        <taxon>Dikarya</taxon>
        <taxon>Ascomycota</taxon>
        <taxon>Pezizomycotina</taxon>
        <taxon>Dothideomycetes</taxon>
        <taxon>Pleosporomycetidae</taxon>
        <taxon>Pleosporales</taxon>
        <taxon>Pleosporineae</taxon>
        <taxon>Phaeosphaeriaceae</taxon>
        <taxon>Ophiobolus</taxon>
    </lineage>
</organism>
<dbReference type="Pfam" id="PF00067">
    <property type="entry name" value="p450"/>
    <property type="match status" value="1"/>
</dbReference>